<dbReference type="RefSeq" id="WP_062369838.1">
    <property type="nucleotide sequence ID" value="NZ_LNCD01000062.1"/>
</dbReference>
<dbReference type="InterPro" id="IPR029069">
    <property type="entry name" value="HotDog_dom_sf"/>
</dbReference>
<accession>A0A109JSG3</accession>
<gene>
    <name evidence="2" type="ORF">AS026_02600</name>
</gene>
<dbReference type="EMBL" id="LNCD01000062">
    <property type="protein sequence ID" value="KWV54174.1"/>
    <property type="molecule type" value="Genomic_DNA"/>
</dbReference>
<dbReference type="Proteomes" id="UP000068164">
    <property type="component" value="Unassembled WGS sequence"/>
</dbReference>
<sequence>MIETANISRTLLSDIAVTSDLIDFNQHLSDIGYHTLFSRSEVSFFERIEVNDEYRSETSCTVYTAESHATFLREILEGDRICISFQILDLSNKAVHLLMELQNSAGQVCAYHECMLLHVKKMPEGPKPYPFGRYQLANLVHIFSKDKDLSRPPGAGRRIAIRRSAEGQTSAGEM</sequence>
<evidence type="ECO:0008006" key="4">
    <source>
        <dbReference type="Google" id="ProtNLM"/>
    </source>
</evidence>
<protein>
    <recommendedName>
        <fullName evidence="4">Thioesterase</fullName>
    </recommendedName>
</protein>
<organism evidence="2 3">
    <name type="scientific">Rhizobium altiplani</name>
    <dbReference type="NCBI Taxonomy" id="1864509"/>
    <lineage>
        <taxon>Bacteria</taxon>
        <taxon>Pseudomonadati</taxon>
        <taxon>Pseudomonadota</taxon>
        <taxon>Alphaproteobacteria</taxon>
        <taxon>Hyphomicrobiales</taxon>
        <taxon>Rhizobiaceae</taxon>
        <taxon>Rhizobium/Agrobacterium group</taxon>
        <taxon>Rhizobium</taxon>
    </lineage>
</organism>
<dbReference type="Gene3D" id="3.10.129.10">
    <property type="entry name" value="Hotdog Thioesterase"/>
    <property type="match status" value="1"/>
</dbReference>
<feature type="region of interest" description="Disordered" evidence="1">
    <location>
        <begin position="148"/>
        <end position="174"/>
    </location>
</feature>
<reference evidence="2 3" key="1">
    <citation type="submission" date="2015-11" db="EMBL/GenBank/DDBJ databases">
        <title>Draft Genome Sequence of the Strain BR 10423 (Rhizobium sp.) isolated from nodules of Mimosa pudica.</title>
        <authorList>
            <person name="Barauna A.C."/>
            <person name="Zilli J.E."/>
            <person name="Simoes-Araujo J.L."/>
            <person name="Reis V.M."/>
            <person name="James E.K."/>
            <person name="Reis F.B.Jr."/>
            <person name="Rouws L.F."/>
            <person name="Passos S.R."/>
            <person name="Gois S.R."/>
        </authorList>
    </citation>
    <scope>NUCLEOTIDE SEQUENCE [LARGE SCALE GENOMIC DNA]</scope>
    <source>
        <strain evidence="2 3">BR10423</strain>
    </source>
</reference>
<dbReference type="CDD" id="cd00586">
    <property type="entry name" value="4HBT"/>
    <property type="match status" value="1"/>
</dbReference>
<dbReference type="Pfam" id="PF13279">
    <property type="entry name" value="4HBT_2"/>
    <property type="match status" value="1"/>
</dbReference>
<dbReference type="OrthoDB" id="9803287at2"/>
<evidence type="ECO:0000256" key="1">
    <source>
        <dbReference type="SAM" id="MobiDB-lite"/>
    </source>
</evidence>
<name>A0A109JSG3_9HYPH</name>
<comment type="caution">
    <text evidence="2">The sequence shown here is derived from an EMBL/GenBank/DDBJ whole genome shotgun (WGS) entry which is preliminary data.</text>
</comment>
<evidence type="ECO:0000313" key="2">
    <source>
        <dbReference type="EMBL" id="KWV54174.1"/>
    </source>
</evidence>
<keyword evidence="3" id="KW-1185">Reference proteome</keyword>
<proteinExistence type="predicted"/>
<evidence type="ECO:0000313" key="3">
    <source>
        <dbReference type="Proteomes" id="UP000068164"/>
    </source>
</evidence>
<dbReference type="SUPFAM" id="SSF54637">
    <property type="entry name" value="Thioesterase/thiol ester dehydrase-isomerase"/>
    <property type="match status" value="1"/>
</dbReference>
<dbReference type="AlphaFoldDB" id="A0A109JSG3"/>